<feature type="repeat" description="TPR" evidence="1">
    <location>
        <begin position="469"/>
        <end position="502"/>
    </location>
</feature>
<dbReference type="Pfam" id="PF13424">
    <property type="entry name" value="TPR_12"/>
    <property type="match status" value="2"/>
</dbReference>
<feature type="domain" description="DUF7779" evidence="3">
    <location>
        <begin position="304"/>
        <end position="365"/>
    </location>
</feature>
<dbReference type="PRINTS" id="PR00364">
    <property type="entry name" value="DISEASERSIST"/>
</dbReference>
<dbReference type="GO" id="GO:0043531">
    <property type="term" value="F:ADP binding"/>
    <property type="evidence" value="ECO:0007669"/>
    <property type="project" value="InterPro"/>
</dbReference>
<feature type="domain" description="NB-ARC" evidence="2">
    <location>
        <begin position="81"/>
        <end position="221"/>
    </location>
</feature>
<dbReference type="SUPFAM" id="SSF48452">
    <property type="entry name" value="TPR-like"/>
    <property type="match status" value="1"/>
</dbReference>
<dbReference type="InterPro" id="IPR019734">
    <property type="entry name" value="TPR_rpt"/>
</dbReference>
<evidence type="ECO:0000259" key="2">
    <source>
        <dbReference type="Pfam" id="PF00931"/>
    </source>
</evidence>
<name>A0AA40BYZ8_9PEZI</name>
<organism evidence="4 5">
    <name type="scientific">Lasiodiplodia hormozganensis</name>
    <dbReference type="NCBI Taxonomy" id="869390"/>
    <lineage>
        <taxon>Eukaryota</taxon>
        <taxon>Fungi</taxon>
        <taxon>Dikarya</taxon>
        <taxon>Ascomycota</taxon>
        <taxon>Pezizomycotina</taxon>
        <taxon>Dothideomycetes</taxon>
        <taxon>Dothideomycetes incertae sedis</taxon>
        <taxon>Botryosphaeriales</taxon>
        <taxon>Botryosphaeriaceae</taxon>
        <taxon>Lasiodiplodia</taxon>
    </lineage>
</organism>
<dbReference type="SMART" id="SM00028">
    <property type="entry name" value="TPR"/>
    <property type="match status" value="5"/>
</dbReference>
<dbReference type="PROSITE" id="PS50005">
    <property type="entry name" value="TPR"/>
    <property type="match status" value="1"/>
</dbReference>
<evidence type="ECO:0000259" key="3">
    <source>
        <dbReference type="Pfam" id="PF25000"/>
    </source>
</evidence>
<dbReference type="PANTHER" id="PTHR35205:SF1">
    <property type="entry name" value="ZU5 DOMAIN-CONTAINING PROTEIN"/>
    <property type="match status" value="1"/>
</dbReference>
<keyword evidence="5" id="KW-1185">Reference proteome</keyword>
<dbReference type="Gene3D" id="1.25.40.10">
    <property type="entry name" value="Tetratricopeptide repeat domain"/>
    <property type="match status" value="2"/>
</dbReference>
<dbReference type="EMBL" id="JAUJDW010000180">
    <property type="protein sequence ID" value="KAK0618664.1"/>
    <property type="molecule type" value="Genomic_DNA"/>
</dbReference>
<dbReference type="SUPFAM" id="SSF52540">
    <property type="entry name" value="P-loop containing nucleoside triphosphate hydrolases"/>
    <property type="match status" value="1"/>
</dbReference>
<dbReference type="Gene3D" id="3.40.50.300">
    <property type="entry name" value="P-loop containing nucleotide triphosphate hydrolases"/>
    <property type="match status" value="1"/>
</dbReference>
<dbReference type="PANTHER" id="PTHR35205">
    <property type="entry name" value="NB-ARC AND TPR DOMAIN PROTEIN"/>
    <property type="match status" value="1"/>
</dbReference>
<evidence type="ECO:0000313" key="5">
    <source>
        <dbReference type="Proteomes" id="UP001175001"/>
    </source>
</evidence>
<keyword evidence="1" id="KW-0802">TPR repeat</keyword>
<sequence>MHNIHQNVDNADKAANAAGLSMQHEHHVQLVALMRPQLPQPLQFNVNCKVLKYPRSPIFQDRPDLLQIMHEHLKPYPASANLRTFAIYGMGGVGKTQLALEYCYQHESAYPAIFWVSAARQEKLFRDFQTISQYLGLESPQVSDQWRIKEMVLVWMKQNAGSWLLVFDNVDDAALLQEFLPAADSGGAVLMTSRNSSLVPGIASHGLEVEPFSEEESAKLLLCILGKPAVGKDFDIATKIGQELAGLPLAISQMAGFIQQTRCRLEEFLPLYRSSDNYQKIQSQSTLIDRLHYHLTLQNVWEMSFSRLDGSSKAVLDVFALLDPDGIPEKLLRDSIGMPDLKFLDSNLEYYSAIRHLRQHCLIKHPTIPDSDLELYAELLHVTSQYLWEQGSWTDAWALLRLAERSCNLPTSTNLVLRAHIACGLGVFCLEDSMIDDAAHYNEMYVGLRKRYNESLGDKLGTDEILMLSNAYNNLGNAYCAQNNLEKALETHKLALKLRRSQNSPLHIALSQANLSRVLQFMGRLSESKAHMQEALLIQKAETGSDNTRYALFLHNMGSVLGDMNDWHAAKKFHAEALAIRTDKLGEANDTAISQHMLARCCFQLQEYETACRLLEDAIKIFEKGVHSTDRVARSTFKLAQVKEKLGRLDEASSLRQKAEELRRRLSKDDPGVANGEVSYDKLTVYMNR</sequence>
<dbReference type="InterPro" id="IPR011990">
    <property type="entry name" value="TPR-like_helical_dom_sf"/>
</dbReference>
<accession>A0AA40BYZ8</accession>
<dbReference type="Pfam" id="PF00931">
    <property type="entry name" value="NB-ARC"/>
    <property type="match status" value="1"/>
</dbReference>
<dbReference type="Pfam" id="PF25000">
    <property type="entry name" value="DUF7779"/>
    <property type="match status" value="1"/>
</dbReference>
<evidence type="ECO:0000256" key="1">
    <source>
        <dbReference type="PROSITE-ProRule" id="PRU00339"/>
    </source>
</evidence>
<protein>
    <submittedName>
        <fullName evidence="4">Regulatory protein AfsR</fullName>
    </submittedName>
</protein>
<dbReference type="InterPro" id="IPR056681">
    <property type="entry name" value="DUF7779"/>
</dbReference>
<dbReference type="InterPro" id="IPR027417">
    <property type="entry name" value="P-loop_NTPase"/>
</dbReference>
<proteinExistence type="predicted"/>
<comment type="caution">
    <text evidence="4">The sequence shown here is derived from an EMBL/GenBank/DDBJ whole genome shotgun (WGS) entry which is preliminary data.</text>
</comment>
<dbReference type="InterPro" id="IPR002182">
    <property type="entry name" value="NB-ARC"/>
</dbReference>
<reference evidence="4" key="1">
    <citation type="submission" date="2023-06" db="EMBL/GenBank/DDBJ databases">
        <title>Multi-omics analyses reveal the molecular pathogenesis toolkit of Lasiodiplodia hormozganensis, a cross-kingdom pathogen.</title>
        <authorList>
            <person name="Felix C."/>
            <person name="Meneses R."/>
            <person name="Goncalves M.F.M."/>
            <person name="Tilleman L."/>
            <person name="Duarte A.S."/>
            <person name="Jorrin-Novo J.V."/>
            <person name="Van De Peer Y."/>
            <person name="Deforce D."/>
            <person name="Van Nieuwerburgh F."/>
            <person name="Esteves A.C."/>
            <person name="Alves A."/>
        </authorList>
    </citation>
    <scope>NUCLEOTIDE SEQUENCE</scope>
    <source>
        <strain evidence="4">CBS 339.90</strain>
    </source>
</reference>
<gene>
    <name evidence="4" type="primary">afsR</name>
    <name evidence="4" type="ORF">DIS24_g11648</name>
</gene>
<evidence type="ECO:0000313" key="4">
    <source>
        <dbReference type="EMBL" id="KAK0618664.1"/>
    </source>
</evidence>
<dbReference type="Proteomes" id="UP001175001">
    <property type="component" value="Unassembled WGS sequence"/>
</dbReference>
<dbReference type="AlphaFoldDB" id="A0AA40BYZ8"/>